<dbReference type="AlphaFoldDB" id="A0A2P2JGE6"/>
<organism evidence="2">
    <name type="scientific">Rhizophora mucronata</name>
    <name type="common">Asiatic mangrove</name>
    <dbReference type="NCBI Taxonomy" id="61149"/>
    <lineage>
        <taxon>Eukaryota</taxon>
        <taxon>Viridiplantae</taxon>
        <taxon>Streptophyta</taxon>
        <taxon>Embryophyta</taxon>
        <taxon>Tracheophyta</taxon>
        <taxon>Spermatophyta</taxon>
        <taxon>Magnoliopsida</taxon>
        <taxon>eudicotyledons</taxon>
        <taxon>Gunneridae</taxon>
        <taxon>Pentapetalae</taxon>
        <taxon>rosids</taxon>
        <taxon>fabids</taxon>
        <taxon>Malpighiales</taxon>
        <taxon>Rhizophoraceae</taxon>
        <taxon>Rhizophora</taxon>
    </lineage>
</organism>
<accession>A0A2P2JGE6</accession>
<dbReference type="EMBL" id="GGEC01012084">
    <property type="protein sequence ID" value="MBW92567.1"/>
    <property type="molecule type" value="Transcribed_RNA"/>
</dbReference>
<evidence type="ECO:0000313" key="2">
    <source>
        <dbReference type="EMBL" id="MBW92567.1"/>
    </source>
</evidence>
<protein>
    <submittedName>
        <fullName evidence="2">Uncharacterized protein LOC105134931</fullName>
    </submittedName>
</protein>
<proteinExistence type="predicted"/>
<reference evidence="2" key="1">
    <citation type="submission" date="2018-02" db="EMBL/GenBank/DDBJ databases">
        <title>Rhizophora mucronata_Transcriptome.</title>
        <authorList>
            <person name="Meera S.P."/>
            <person name="Sreeshan A."/>
            <person name="Augustine A."/>
        </authorList>
    </citation>
    <scope>NUCLEOTIDE SEQUENCE</scope>
    <source>
        <tissue evidence="2">Leaf</tissue>
    </source>
</reference>
<evidence type="ECO:0000256" key="1">
    <source>
        <dbReference type="SAM" id="MobiDB-lite"/>
    </source>
</evidence>
<sequence length="27" mass="2843">MHSSSGQQSGHVAQHQGPPSHHKPCPV</sequence>
<name>A0A2P2JGE6_RHIMU</name>
<feature type="region of interest" description="Disordered" evidence="1">
    <location>
        <begin position="1"/>
        <end position="27"/>
    </location>
</feature>
<feature type="compositionally biased region" description="Polar residues" evidence="1">
    <location>
        <begin position="1"/>
        <end position="11"/>
    </location>
</feature>